<dbReference type="InterPro" id="IPR036890">
    <property type="entry name" value="HATPase_C_sf"/>
</dbReference>
<dbReference type="PATRIC" id="fig|1300344.3.peg.2820"/>
<sequence length="343" mass="34739">MTGVVDPESPLSVLDNGAWYTIDHPSAVGGVRRAASTTALHLGMSPSRAAEVSLVVTELATNQVRHAGSGSVLLRVRRTGLEAALEVLAVDAGPGMRDVSAAMLDGVSSGGTLGIGLGTLVRLTTAWDAWSAPGRGTAVAAVFAVSGPAPEPAVPTGITRAMTGQTVCGDGWAWREDDGTTTLMVSDGLGHGPLAAAASHAAVRAFHDGPGGTPRALLGRVHDALRGTRGAAVAIVQRSGDTLRHAGVGNVAGTLHGTRSRSLLSNPGIAGSHASTIQETSYPLGPDDVVTLSSDGLTDRVSMADYPGLATRTPLVVAGVLLRDFGVRRDDACLAVLPARGQP</sequence>
<dbReference type="OrthoDB" id="479131at2"/>
<feature type="domain" description="PPM-type phosphatase" evidence="1">
    <location>
        <begin position="154"/>
        <end position="339"/>
    </location>
</feature>
<dbReference type="STRING" id="1300344.I598_2806"/>
<dbReference type="SMART" id="SM00331">
    <property type="entry name" value="PP2C_SIG"/>
    <property type="match status" value="1"/>
</dbReference>
<proteinExistence type="predicted"/>
<name>A0A161I352_9MICO</name>
<dbReference type="Proteomes" id="UP000076794">
    <property type="component" value="Chromosome"/>
</dbReference>
<protein>
    <submittedName>
        <fullName evidence="2">Serine/threonine-protein kinase RsbT</fullName>
        <ecNumber evidence="2">2.7.11.1</ecNumber>
    </submittedName>
</protein>
<evidence type="ECO:0000259" key="1">
    <source>
        <dbReference type="SMART" id="SM00331"/>
    </source>
</evidence>
<organism evidence="2 3">
    <name type="scientific">Isoptericola dokdonensis DS-3</name>
    <dbReference type="NCBI Taxonomy" id="1300344"/>
    <lineage>
        <taxon>Bacteria</taxon>
        <taxon>Bacillati</taxon>
        <taxon>Actinomycetota</taxon>
        <taxon>Actinomycetes</taxon>
        <taxon>Micrococcales</taxon>
        <taxon>Promicromonosporaceae</taxon>
        <taxon>Isoptericola</taxon>
    </lineage>
</organism>
<accession>A0A161I352</accession>
<dbReference type="PANTHER" id="PTHR35801:SF1">
    <property type="entry name" value="PHOSPHOSERINE PHOSPHATASE RSBX"/>
    <property type="match status" value="1"/>
</dbReference>
<dbReference type="RefSeq" id="WP_068203461.1">
    <property type="nucleotide sequence ID" value="NZ_CP014209.1"/>
</dbReference>
<dbReference type="InterPro" id="IPR003594">
    <property type="entry name" value="HATPase_dom"/>
</dbReference>
<keyword evidence="2" id="KW-0808">Transferase</keyword>
<dbReference type="InterPro" id="IPR001932">
    <property type="entry name" value="PPM-type_phosphatase-like_dom"/>
</dbReference>
<gene>
    <name evidence="2" type="primary">rsbT_1</name>
    <name evidence="2" type="ORF">I598_2806</name>
</gene>
<dbReference type="AlphaFoldDB" id="A0A161I352"/>
<dbReference type="InterPro" id="IPR036457">
    <property type="entry name" value="PPM-type-like_dom_sf"/>
</dbReference>
<dbReference type="Gene3D" id="3.30.565.10">
    <property type="entry name" value="Histidine kinase-like ATPase, C-terminal domain"/>
    <property type="match status" value="1"/>
</dbReference>
<dbReference type="PANTHER" id="PTHR35801">
    <property type="entry name" value="PHOSPHOSERINE PHOSPHATASE RSBX"/>
    <property type="match status" value="1"/>
</dbReference>
<dbReference type="InterPro" id="IPR039248">
    <property type="entry name" value="Ptase_RsbX"/>
</dbReference>
<dbReference type="Gene3D" id="3.60.40.10">
    <property type="entry name" value="PPM-type phosphatase domain"/>
    <property type="match status" value="1"/>
</dbReference>
<keyword evidence="2" id="KW-0418">Kinase</keyword>
<dbReference type="GO" id="GO:0004674">
    <property type="term" value="F:protein serine/threonine kinase activity"/>
    <property type="evidence" value="ECO:0007669"/>
    <property type="project" value="UniProtKB-EC"/>
</dbReference>
<dbReference type="EMBL" id="CP014209">
    <property type="protein sequence ID" value="ANC32325.1"/>
    <property type="molecule type" value="Genomic_DNA"/>
</dbReference>
<reference evidence="2 3" key="1">
    <citation type="submission" date="2016-01" db="EMBL/GenBank/DDBJ databases">
        <title>Complete genome sequence of a soil Actinobacterium, Isoptericola dokdonensis DS-3.</title>
        <authorList>
            <person name="Kwon S.-K."/>
            <person name="Kim J.F."/>
        </authorList>
    </citation>
    <scope>NUCLEOTIDE SEQUENCE [LARGE SCALE GENOMIC DNA]</scope>
    <source>
        <strain evidence="2 3">DS-3</strain>
    </source>
</reference>
<dbReference type="Pfam" id="PF13581">
    <property type="entry name" value="HATPase_c_2"/>
    <property type="match status" value="1"/>
</dbReference>
<evidence type="ECO:0000313" key="3">
    <source>
        <dbReference type="Proteomes" id="UP000076794"/>
    </source>
</evidence>
<evidence type="ECO:0000313" key="2">
    <source>
        <dbReference type="EMBL" id="ANC32325.1"/>
    </source>
</evidence>
<dbReference type="SUPFAM" id="SSF55874">
    <property type="entry name" value="ATPase domain of HSP90 chaperone/DNA topoisomerase II/histidine kinase"/>
    <property type="match status" value="1"/>
</dbReference>
<dbReference type="SUPFAM" id="SSF81606">
    <property type="entry name" value="PP2C-like"/>
    <property type="match status" value="1"/>
</dbReference>
<dbReference type="EC" id="2.7.11.1" evidence="2"/>
<dbReference type="KEGG" id="ido:I598_2806"/>
<keyword evidence="3" id="KW-1185">Reference proteome</keyword>
<dbReference type="Pfam" id="PF07228">
    <property type="entry name" value="SpoIIE"/>
    <property type="match status" value="1"/>
</dbReference>